<keyword evidence="3" id="KW-0479">Metal-binding</keyword>
<comment type="cofactor">
    <cofactor evidence="3">
        <name>Zn(2+)</name>
        <dbReference type="ChEBI" id="CHEBI:29105"/>
    </cofactor>
    <text evidence="3">Binds 1 divalent metal cation per subunit.</text>
</comment>
<dbReference type="Gene3D" id="2.120.10.30">
    <property type="entry name" value="TolB, C-terminal domain"/>
    <property type="match status" value="1"/>
</dbReference>
<keyword evidence="6" id="KW-1185">Reference proteome</keyword>
<dbReference type="RefSeq" id="WP_057983577.1">
    <property type="nucleotide sequence ID" value="NZ_JAGGKH010000013.1"/>
</dbReference>
<evidence type="ECO:0000313" key="5">
    <source>
        <dbReference type="EMBL" id="OAK67213.1"/>
    </source>
</evidence>
<feature type="binding site" evidence="3">
    <location>
        <position position="120"/>
    </location>
    <ligand>
        <name>substrate</name>
    </ligand>
</feature>
<feature type="binding site" evidence="3">
    <location>
        <position position="102"/>
    </location>
    <ligand>
        <name>substrate</name>
    </ligand>
</feature>
<dbReference type="SUPFAM" id="SSF63829">
    <property type="entry name" value="Calcium-dependent phosphotriesterase"/>
    <property type="match status" value="1"/>
</dbReference>
<organism evidence="5 6">
    <name type="scientific">Lederbergia galactosidilytica</name>
    <dbReference type="NCBI Taxonomy" id="217031"/>
    <lineage>
        <taxon>Bacteria</taxon>
        <taxon>Bacillati</taxon>
        <taxon>Bacillota</taxon>
        <taxon>Bacilli</taxon>
        <taxon>Bacillales</taxon>
        <taxon>Bacillaceae</taxon>
        <taxon>Lederbergia</taxon>
    </lineage>
</organism>
<dbReference type="InterPro" id="IPR011042">
    <property type="entry name" value="6-blade_b-propeller_TolB-like"/>
</dbReference>
<dbReference type="PANTHER" id="PTHR10907:SF47">
    <property type="entry name" value="REGUCALCIN"/>
    <property type="match status" value="1"/>
</dbReference>
<evidence type="ECO:0000259" key="4">
    <source>
        <dbReference type="Pfam" id="PF08450"/>
    </source>
</evidence>
<keyword evidence="3" id="KW-0862">Zinc</keyword>
<evidence type="ECO:0000256" key="3">
    <source>
        <dbReference type="PIRSR" id="PIRSR605511-2"/>
    </source>
</evidence>
<evidence type="ECO:0000256" key="1">
    <source>
        <dbReference type="ARBA" id="ARBA00008853"/>
    </source>
</evidence>
<protein>
    <recommendedName>
        <fullName evidence="4">SMP-30/Gluconolactonase/LRE-like region domain-containing protein</fullName>
    </recommendedName>
</protein>
<evidence type="ECO:0000256" key="2">
    <source>
        <dbReference type="PIRSR" id="PIRSR605511-1"/>
    </source>
</evidence>
<dbReference type="STRING" id="217031.ABB05_21980"/>
<dbReference type="AlphaFoldDB" id="A0A177ZHX5"/>
<dbReference type="Pfam" id="PF08450">
    <property type="entry name" value="SGL"/>
    <property type="match status" value="1"/>
</dbReference>
<dbReference type="PANTHER" id="PTHR10907">
    <property type="entry name" value="REGUCALCIN"/>
    <property type="match status" value="1"/>
</dbReference>
<dbReference type="PATRIC" id="fig|217031.6.peg.4779"/>
<accession>A0A177ZHX5</accession>
<dbReference type="InterPro" id="IPR005511">
    <property type="entry name" value="SMP-30"/>
</dbReference>
<dbReference type="OrthoDB" id="2633250at2"/>
<feature type="binding site" evidence="3">
    <location>
        <position position="17"/>
    </location>
    <ligand>
        <name>a divalent metal cation</name>
        <dbReference type="ChEBI" id="CHEBI:60240"/>
    </ligand>
</feature>
<dbReference type="Proteomes" id="UP000077881">
    <property type="component" value="Unassembled WGS sequence"/>
</dbReference>
<comment type="caution">
    <text evidence="5">The sequence shown here is derived from an EMBL/GenBank/DDBJ whole genome shotgun (WGS) entry which is preliminary data.</text>
</comment>
<dbReference type="GO" id="GO:0004341">
    <property type="term" value="F:gluconolactonase activity"/>
    <property type="evidence" value="ECO:0007669"/>
    <property type="project" value="TreeGrafter"/>
</dbReference>
<dbReference type="EMBL" id="LDJR01000061">
    <property type="protein sequence ID" value="OAK67213.1"/>
    <property type="molecule type" value="Genomic_DNA"/>
</dbReference>
<gene>
    <name evidence="5" type="ORF">ABB05_21980</name>
</gene>
<feature type="binding site" evidence="3">
    <location>
        <position position="100"/>
    </location>
    <ligand>
        <name>substrate</name>
    </ligand>
</feature>
<sequence>MTYQAELVLDLQATLGEGPHWDESLEILYWVDIQGKKLHAFDPNTEENSTFQFDQYVSAVVPGKAGRFLLAMENGIYQYDIHQNDLCFIANPEESLPNNRFNDGKCDPSGRFWAGTMAMDGKLGQGNLYRLDPNKKITKMLDNVSISNGLAWSPDKKKMYFIDTPTKEITTFEYDDENGDISYQETTIKIPDGMGNPDGMTIDQEGMLWVAHWGGARVTRWNPSTGKLLDQVQVPAKNVTSCAFGGKNLDELYITTAKIGLSESELSEYPGSGGLFKVKTDVKGMRAYRFE</sequence>
<dbReference type="GO" id="GO:0005509">
    <property type="term" value="F:calcium ion binding"/>
    <property type="evidence" value="ECO:0007669"/>
    <property type="project" value="TreeGrafter"/>
</dbReference>
<feature type="binding site" evidence="3">
    <location>
        <position position="198"/>
    </location>
    <ligand>
        <name>a divalent metal cation</name>
        <dbReference type="ChEBI" id="CHEBI:60240"/>
    </ligand>
</feature>
<dbReference type="GO" id="GO:0019853">
    <property type="term" value="P:L-ascorbic acid biosynthetic process"/>
    <property type="evidence" value="ECO:0007669"/>
    <property type="project" value="TreeGrafter"/>
</dbReference>
<proteinExistence type="inferred from homology"/>
<comment type="similarity">
    <text evidence="1">Belongs to the SMP-30/CGR1 family.</text>
</comment>
<reference evidence="5 6" key="1">
    <citation type="submission" date="2015-05" db="EMBL/GenBank/DDBJ databases">
        <title>Comparison of genome.</title>
        <authorList>
            <person name="Zheng Z."/>
            <person name="Sun M."/>
        </authorList>
    </citation>
    <scope>NUCLEOTIDE SEQUENCE [LARGE SCALE GENOMIC DNA]</scope>
    <source>
        <strain evidence="5 6">G25-74</strain>
    </source>
</reference>
<dbReference type="FunFam" id="2.120.10.30:FF:000126">
    <property type="entry name" value="Senescence marker protein-30"/>
    <property type="match status" value="1"/>
</dbReference>
<name>A0A177ZHX5_9BACI</name>
<evidence type="ECO:0000313" key="6">
    <source>
        <dbReference type="Proteomes" id="UP000077881"/>
    </source>
</evidence>
<dbReference type="PRINTS" id="PR01790">
    <property type="entry name" value="SMP30FAMILY"/>
</dbReference>
<feature type="active site" description="Proton donor/acceptor" evidence="2">
    <location>
        <position position="198"/>
    </location>
</feature>
<feature type="binding site" evidence="3">
    <location>
        <position position="148"/>
    </location>
    <ligand>
        <name>a divalent metal cation</name>
        <dbReference type="ChEBI" id="CHEBI:60240"/>
    </ligand>
</feature>
<feature type="domain" description="SMP-30/Gluconolactonase/LRE-like region" evidence="4">
    <location>
        <begin position="15"/>
        <end position="257"/>
    </location>
</feature>
<dbReference type="InterPro" id="IPR013658">
    <property type="entry name" value="SGL"/>
</dbReference>